<proteinExistence type="predicted"/>
<dbReference type="PANTHER" id="PTHR47337">
    <property type="entry name" value="TETRATRICOPEPTIDE REPEAT (TPR)-LIKE SUPERFAMILY PROTEIN"/>
    <property type="match status" value="1"/>
</dbReference>
<dbReference type="Gene3D" id="1.25.40.10">
    <property type="entry name" value="Tetratricopeptide repeat domain"/>
    <property type="match status" value="1"/>
</dbReference>
<protein>
    <submittedName>
        <fullName evidence="2">Uncharacterized protein</fullName>
    </submittedName>
</protein>
<dbReference type="SUPFAM" id="SSF48452">
    <property type="entry name" value="TPR-like"/>
    <property type="match status" value="1"/>
</dbReference>
<dbReference type="SMART" id="SM00028">
    <property type="entry name" value="TPR"/>
    <property type="match status" value="3"/>
</dbReference>
<accession>A0A9J5ZWQ6</accession>
<reference evidence="2 3" key="1">
    <citation type="submission" date="2020-09" db="EMBL/GenBank/DDBJ databases">
        <title>De no assembly of potato wild relative species, Solanum commersonii.</title>
        <authorList>
            <person name="Cho K."/>
        </authorList>
    </citation>
    <scope>NUCLEOTIDE SEQUENCE [LARGE SCALE GENOMIC DNA]</scope>
    <source>
        <strain evidence="2">LZ3.2</strain>
        <tissue evidence="2">Leaf</tissue>
    </source>
</reference>
<keyword evidence="1" id="KW-0802">TPR repeat</keyword>
<evidence type="ECO:0000256" key="1">
    <source>
        <dbReference type="PROSITE-ProRule" id="PRU00339"/>
    </source>
</evidence>
<dbReference type="Proteomes" id="UP000824120">
    <property type="component" value="Chromosome 3"/>
</dbReference>
<dbReference type="InterPro" id="IPR011990">
    <property type="entry name" value="TPR-like_helical_dom_sf"/>
</dbReference>
<name>A0A9J5ZWQ6_SOLCO</name>
<evidence type="ECO:0000313" key="2">
    <source>
        <dbReference type="EMBL" id="KAG5616404.1"/>
    </source>
</evidence>
<dbReference type="AlphaFoldDB" id="A0A9J5ZWQ6"/>
<dbReference type="PROSITE" id="PS50005">
    <property type="entry name" value="TPR"/>
    <property type="match status" value="1"/>
</dbReference>
<sequence>METLKSAVPDALKQEISNSTPSQLPSTCSSLLDFFHNLPQFHQVLSLLFSLTRFGQNSAILFTLCFFAIPQMIKDLTDPSVALCCKDRNAALETKLKGNECFSKGEYSNALLFYSKALRLAPVDMDDMEINLVALLYVNRASTFQKMGLLLECLRDCSRALRVSPRYAKAWFRRGKANISLGKFEDAIRDLNISLMLEISSSRKRQIEAELKIALDKFKRIGIPRKKTNQNQSEVPVGIPTCYMTLFPLPSKVLKQLDRIRRNFLWEGNNKDHKFHLVK</sequence>
<gene>
    <name evidence="2" type="ORF">H5410_016228</name>
</gene>
<feature type="repeat" description="TPR" evidence="1">
    <location>
        <begin position="168"/>
        <end position="201"/>
    </location>
</feature>
<comment type="caution">
    <text evidence="2">The sequence shown here is derived from an EMBL/GenBank/DDBJ whole genome shotgun (WGS) entry which is preliminary data.</text>
</comment>
<dbReference type="Pfam" id="PF13181">
    <property type="entry name" value="TPR_8"/>
    <property type="match status" value="2"/>
</dbReference>
<keyword evidence="3" id="KW-1185">Reference proteome</keyword>
<dbReference type="OrthoDB" id="1926212at2759"/>
<evidence type="ECO:0000313" key="3">
    <source>
        <dbReference type="Proteomes" id="UP000824120"/>
    </source>
</evidence>
<organism evidence="2 3">
    <name type="scientific">Solanum commersonii</name>
    <name type="common">Commerson's wild potato</name>
    <name type="synonym">Commerson's nightshade</name>
    <dbReference type="NCBI Taxonomy" id="4109"/>
    <lineage>
        <taxon>Eukaryota</taxon>
        <taxon>Viridiplantae</taxon>
        <taxon>Streptophyta</taxon>
        <taxon>Embryophyta</taxon>
        <taxon>Tracheophyta</taxon>
        <taxon>Spermatophyta</taxon>
        <taxon>Magnoliopsida</taxon>
        <taxon>eudicotyledons</taxon>
        <taxon>Gunneridae</taxon>
        <taxon>Pentapetalae</taxon>
        <taxon>asterids</taxon>
        <taxon>lamiids</taxon>
        <taxon>Solanales</taxon>
        <taxon>Solanaceae</taxon>
        <taxon>Solanoideae</taxon>
        <taxon>Solaneae</taxon>
        <taxon>Solanum</taxon>
    </lineage>
</organism>
<dbReference type="InterPro" id="IPR019734">
    <property type="entry name" value="TPR_rpt"/>
</dbReference>
<dbReference type="EMBL" id="JACXVP010000003">
    <property type="protein sequence ID" value="KAG5616404.1"/>
    <property type="molecule type" value="Genomic_DNA"/>
</dbReference>
<dbReference type="PANTHER" id="PTHR47337:SF1">
    <property type="entry name" value="TETRATRICOPEPTIDE REPEAT (TPR)-LIKE SUPERFAMILY PROTEIN"/>
    <property type="match status" value="1"/>
</dbReference>